<dbReference type="GO" id="GO:0004842">
    <property type="term" value="F:ubiquitin-protein transferase activity"/>
    <property type="evidence" value="ECO:0007669"/>
    <property type="project" value="TreeGrafter"/>
</dbReference>
<reference evidence="4" key="1">
    <citation type="journal article" date="2019" name="PLoS Negl. Trop. Dis.">
        <title>Revisiting the worldwide diversity of Leptospira species in the environment.</title>
        <authorList>
            <person name="Vincent A.T."/>
            <person name="Schiettekatte O."/>
            <person name="Bourhy P."/>
            <person name="Veyrier F.J."/>
            <person name="Picardeau M."/>
        </authorList>
    </citation>
    <scope>NUCLEOTIDE SEQUENCE [LARGE SCALE GENOMIC DNA]</scope>
    <source>
        <strain evidence="4">201800277</strain>
    </source>
</reference>
<dbReference type="SUPFAM" id="SSF48403">
    <property type="entry name" value="Ankyrin repeat"/>
    <property type="match status" value="1"/>
</dbReference>
<dbReference type="InterPro" id="IPR036770">
    <property type="entry name" value="Ankyrin_rpt-contain_sf"/>
</dbReference>
<keyword evidence="5" id="KW-1185">Reference proteome</keyword>
<evidence type="ECO:0000256" key="2">
    <source>
        <dbReference type="ARBA" id="ARBA00023043"/>
    </source>
</evidence>
<keyword evidence="1" id="KW-0677">Repeat</keyword>
<dbReference type="PROSITE" id="PS50088">
    <property type="entry name" value="ANK_REPEAT"/>
    <property type="match status" value="2"/>
</dbReference>
<evidence type="ECO:0000313" key="5">
    <source>
        <dbReference type="Proteomes" id="UP000297891"/>
    </source>
</evidence>
<gene>
    <name evidence="4" type="ORF">EHQ30_03825</name>
</gene>
<dbReference type="RefSeq" id="WP_100789262.1">
    <property type="nucleotide sequence ID" value="NZ_NPDQ01000001.1"/>
</dbReference>
<dbReference type="AlphaFoldDB" id="A0A2M9Y6Y1"/>
<dbReference type="Gene3D" id="1.25.40.20">
    <property type="entry name" value="Ankyrin repeat-containing domain"/>
    <property type="match status" value="1"/>
</dbReference>
<dbReference type="PANTHER" id="PTHR24171">
    <property type="entry name" value="ANKYRIN REPEAT DOMAIN-CONTAINING PROTEIN 39-RELATED"/>
    <property type="match status" value="1"/>
</dbReference>
<dbReference type="GO" id="GO:0085020">
    <property type="term" value="P:protein K6-linked ubiquitination"/>
    <property type="evidence" value="ECO:0007669"/>
    <property type="project" value="TreeGrafter"/>
</dbReference>
<dbReference type="PANTHER" id="PTHR24171:SF8">
    <property type="entry name" value="BRCA1-ASSOCIATED RING DOMAIN PROTEIN 1"/>
    <property type="match status" value="1"/>
</dbReference>
<comment type="caution">
    <text evidence="4">The sequence shown here is derived from an EMBL/GenBank/DDBJ whole genome shotgun (WGS) entry which is preliminary data.</text>
</comment>
<dbReference type="Pfam" id="PF12796">
    <property type="entry name" value="Ank_2"/>
    <property type="match status" value="1"/>
</dbReference>
<dbReference type="InterPro" id="IPR002110">
    <property type="entry name" value="Ankyrin_rpt"/>
</dbReference>
<organism evidence="4 5">
    <name type="scientific">Leptospira brenneri</name>
    <dbReference type="NCBI Taxonomy" id="2023182"/>
    <lineage>
        <taxon>Bacteria</taxon>
        <taxon>Pseudomonadati</taxon>
        <taxon>Spirochaetota</taxon>
        <taxon>Spirochaetia</taxon>
        <taxon>Leptospirales</taxon>
        <taxon>Leptospiraceae</taxon>
        <taxon>Leptospira</taxon>
    </lineage>
</organism>
<dbReference type="OrthoDB" id="342613at2"/>
<accession>A0A2M9Y6Y1</accession>
<evidence type="ECO:0000256" key="1">
    <source>
        <dbReference type="ARBA" id="ARBA00022737"/>
    </source>
</evidence>
<dbReference type="Proteomes" id="UP000297891">
    <property type="component" value="Unassembled WGS sequence"/>
</dbReference>
<keyword evidence="2 3" id="KW-0040">ANK repeat</keyword>
<dbReference type="EMBL" id="RQFP01000001">
    <property type="protein sequence ID" value="TGK95770.1"/>
    <property type="molecule type" value="Genomic_DNA"/>
</dbReference>
<proteinExistence type="predicted"/>
<feature type="repeat" description="ANK" evidence="3">
    <location>
        <begin position="474"/>
        <end position="506"/>
    </location>
</feature>
<dbReference type="PROSITE" id="PS50297">
    <property type="entry name" value="ANK_REP_REGION"/>
    <property type="match status" value="2"/>
</dbReference>
<feature type="repeat" description="ANK" evidence="3">
    <location>
        <begin position="441"/>
        <end position="473"/>
    </location>
</feature>
<evidence type="ECO:0000313" key="4">
    <source>
        <dbReference type="EMBL" id="TGK95770.1"/>
    </source>
</evidence>
<sequence>MKTILSCSNCFSGHSVSTSKLEGKKGKYRCKKCSSWNHFDYRIEFGSESSDSLVLFDLNFEEQIPDHKLQGQIFGRYTTDFVSEWSNEELVFLKDEEGTEDDIRISISGLPELFKLKNLLFDLTTESPSKSINIIINQNVNVSPIRLSITVESLNDHSVSGKLYLAIADEWNTLLHGNFTATHIYKIKFDEHGDSDKKIPEFVSNELAAKIYALSGNILALQENFFLLSQENKDELLTLVMYHWPENQSTISEVHFREENLQVVFQLSQKKLNETLIFLLSNQVVPNGKHWKLIHDVVCHAEGEPLFIPLLKHKFPEGYENHLGSSLESTNEDKTLDWLDSDDVYLLDSFVRTVGSLDYVIKDSIRNPLGFSLLQESFVRSRYKSCMRLLERGADPNQLDGNGETAIFKLCQDSTLRLQEKTSLMDELIRRGARVNLQSVNGMTPLHWCSVFGEPSMAKRLIRAGIDIHITDNSGSTALHEACKFGNSAVLALLLESGAKSNAKTLDEKTGRDLAFENLEIAELEDDEEKKNRCQRVLSLLDVYGG</sequence>
<evidence type="ECO:0000256" key="3">
    <source>
        <dbReference type="PROSITE-ProRule" id="PRU00023"/>
    </source>
</evidence>
<protein>
    <submittedName>
        <fullName evidence="4">Ankyrin repeat domain-containing protein</fullName>
    </submittedName>
</protein>
<name>A0A2M9Y6Y1_9LEPT</name>
<dbReference type="SMART" id="SM00248">
    <property type="entry name" value="ANK"/>
    <property type="match status" value="4"/>
</dbReference>